<dbReference type="AlphaFoldDB" id="A0A6P6DCA5"/>
<reference evidence="3" key="1">
    <citation type="submission" date="2025-08" db="UniProtKB">
        <authorList>
            <consortium name="RefSeq"/>
        </authorList>
    </citation>
    <scope>IDENTIFICATION</scope>
</reference>
<feature type="compositionally biased region" description="Low complexity" evidence="1">
    <location>
        <begin position="110"/>
        <end position="123"/>
    </location>
</feature>
<protein>
    <submittedName>
        <fullName evidence="3">Uncharacterized protein LOC111812792</fullName>
    </submittedName>
</protein>
<organism evidence="2 3">
    <name type="scientific">Octodon degus</name>
    <name type="common">Degu</name>
    <name type="synonym">Sciurus degus</name>
    <dbReference type="NCBI Taxonomy" id="10160"/>
    <lineage>
        <taxon>Eukaryota</taxon>
        <taxon>Metazoa</taxon>
        <taxon>Chordata</taxon>
        <taxon>Craniata</taxon>
        <taxon>Vertebrata</taxon>
        <taxon>Euteleostomi</taxon>
        <taxon>Mammalia</taxon>
        <taxon>Eutheria</taxon>
        <taxon>Euarchontoglires</taxon>
        <taxon>Glires</taxon>
        <taxon>Rodentia</taxon>
        <taxon>Hystricomorpha</taxon>
        <taxon>Octodontidae</taxon>
        <taxon>Octodon</taxon>
    </lineage>
</organism>
<feature type="compositionally biased region" description="Basic and acidic residues" evidence="1">
    <location>
        <begin position="31"/>
        <end position="48"/>
    </location>
</feature>
<feature type="compositionally biased region" description="Pro residues" evidence="1">
    <location>
        <begin position="98"/>
        <end position="109"/>
    </location>
</feature>
<keyword evidence="2" id="KW-1185">Reference proteome</keyword>
<sequence>MEMHPHKSMPQSSYESHEPALPTTVFGLGSEKTKGECNREAGKDKKELPLPAVNEETKPRNTCLLPKTPPGLYLQASPSQTSVSPFASARGEGAGLRPPAPARVPPQPPGSAAAASAWAASSSHGCAGEFGRSGAVSAGRREGRGQDDWREGKGGKGGRVHRGSPRARPAAPRVLATEAEGRGDWGRRLQGAAAGRCRAAGPRIPSPGMEPSPEQLELVRGARIRTARLLLEENIGICGALLSALAPKRRQDLKEC</sequence>
<evidence type="ECO:0000313" key="2">
    <source>
        <dbReference type="Proteomes" id="UP000515203"/>
    </source>
</evidence>
<gene>
    <name evidence="3" type="primary">LOC111812792</name>
</gene>
<accession>A0A6P6DCA5</accession>
<dbReference type="Proteomes" id="UP000515203">
    <property type="component" value="Unplaced"/>
</dbReference>
<dbReference type="RefSeq" id="XP_023557651.1">
    <property type="nucleotide sequence ID" value="XM_023701883.1"/>
</dbReference>
<feature type="compositionally biased region" description="Polar residues" evidence="1">
    <location>
        <begin position="76"/>
        <end position="85"/>
    </location>
</feature>
<feature type="compositionally biased region" description="Low complexity" evidence="1">
    <location>
        <begin position="188"/>
        <end position="203"/>
    </location>
</feature>
<name>A0A6P6DCA5_OCTDE</name>
<proteinExistence type="predicted"/>
<evidence type="ECO:0000313" key="3">
    <source>
        <dbReference type="RefSeq" id="XP_023557651.1"/>
    </source>
</evidence>
<feature type="compositionally biased region" description="Basic residues" evidence="1">
    <location>
        <begin position="156"/>
        <end position="165"/>
    </location>
</feature>
<evidence type="ECO:0000256" key="1">
    <source>
        <dbReference type="SAM" id="MobiDB-lite"/>
    </source>
</evidence>
<feature type="compositionally biased region" description="Basic and acidic residues" evidence="1">
    <location>
        <begin position="139"/>
        <end position="154"/>
    </location>
</feature>
<dbReference type="GeneID" id="111812792"/>
<dbReference type="InParanoid" id="A0A6P6DCA5"/>
<feature type="region of interest" description="Disordered" evidence="1">
    <location>
        <begin position="1"/>
        <end position="213"/>
    </location>
</feature>